<dbReference type="Proteomes" id="UP000316079">
    <property type="component" value="Unassembled WGS sequence"/>
</dbReference>
<dbReference type="InterPro" id="IPR031390">
    <property type="entry name" value="OFCC1"/>
</dbReference>
<gene>
    <name evidence="1" type="ORF">DNTS_013463</name>
</gene>
<reference evidence="1 2" key="1">
    <citation type="journal article" date="2019" name="Sci. Data">
        <title>Hybrid genome assembly and annotation of Danionella translucida.</title>
        <authorList>
            <person name="Kadobianskyi M."/>
            <person name="Schulze L."/>
            <person name="Schuelke M."/>
            <person name="Judkewitz B."/>
        </authorList>
    </citation>
    <scope>NUCLEOTIDE SEQUENCE [LARGE SCALE GENOMIC DNA]</scope>
    <source>
        <strain evidence="1 2">Bolton</strain>
    </source>
</reference>
<name>A0A553MQ55_9TELE</name>
<dbReference type="STRING" id="623744.A0A553MQ55"/>
<accession>A0A553MQ55</accession>
<feature type="non-terminal residue" evidence="1">
    <location>
        <position position="1"/>
    </location>
</feature>
<dbReference type="AlphaFoldDB" id="A0A553MQ55"/>
<comment type="caution">
    <text evidence="1">The sequence shown here is derived from an EMBL/GenBank/DDBJ whole genome shotgun (WGS) entry which is preliminary data.</text>
</comment>
<keyword evidence="2" id="KW-1185">Reference proteome</keyword>
<dbReference type="PANTHER" id="PTHR33862:SF3">
    <property type="entry name" value="OROFACIAL CLEFT 1 CANDIDATE GENE 1 PROTEIN"/>
    <property type="match status" value="1"/>
</dbReference>
<dbReference type="EMBL" id="SRMA01027329">
    <property type="protein sequence ID" value="TRY55311.1"/>
    <property type="molecule type" value="Genomic_DNA"/>
</dbReference>
<protein>
    <submittedName>
        <fullName evidence="1">Uncharacterized protein</fullName>
    </submittedName>
</protein>
<dbReference type="PANTHER" id="PTHR33862">
    <property type="entry name" value="OROFACIAL CLEFT 1 CANDIDATE GENE 1 PROTEIN"/>
    <property type="match status" value="1"/>
</dbReference>
<evidence type="ECO:0000313" key="1">
    <source>
        <dbReference type="EMBL" id="TRY55311.1"/>
    </source>
</evidence>
<sequence>VAVYDYIWTEEEPGYAPPTATPITGSETSTHVSIYTLHLSGQRQHYRHFLRQPDGTIIEVSIFSDEILNRGSHRVEPLGGSVCDGINETST</sequence>
<dbReference type="OrthoDB" id="347244at2759"/>
<organism evidence="1 2">
    <name type="scientific">Danionella cerebrum</name>
    <dbReference type="NCBI Taxonomy" id="2873325"/>
    <lineage>
        <taxon>Eukaryota</taxon>
        <taxon>Metazoa</taxon>
        <taxon>Chordata</taxon>
        <taxon>Craniata</taxon>
        <taxon>Vertebrata</taxon>
        <taxon>Euteleostomi</taxon>
        <taxon>Actinopterygii</taxon>
        <taxon>Neopterygii</taxon>
        <taxon>Teleostei</taxon>
        <taxon>Ostariophysi</taxon>
        <taxon>Cypriniformes</taxon>
        <taxon>Danionidae</taxon>
        <taxon>Danioninae</taxon>
        <taxon>Danionella</taxon>
    </lineage>
</organism>
<evidence type="ECO:0000313" key="2">
    <source>
        <dbReference type="Proteomes" id="UP000316079"/>
    </source>
</evidence>
<proteinExistence type="predicted"/>